<evidence type="ECO:0000256" key="18">
    <source>
        <dbReference type="PROSITE-ProRule" id="PRU10141"/>
    </source>
</evidence>
<dbReference type="Gene3D" id="3.30.200.20">
    <property type="entry name" value="Phosphorylase Kinase, domain 1"/>
    <property type="match status" value="2"/>
</dbReference>
<dbReference type="SUPFAM" id="SSF52058">
    <property type="entry name" value="L domain-like"/>
    <property type="match status" value="1"/>
</dbReference>
<evidence type="ECO:0000256" key="20">
    <source>
        <dbReference type="SAM" id="SignalP"/>
    </source>
</evidence>
<evidence type="ECO:0000313" key="23">
    <source>
        <dbReference type="Proteomes" id="UP000594261"/>
    </source>
</evidence>
<proteinExistence type="predicted"/>
<keyword evidence="10 18" id="KW-0547">Nucleotide-binding</keyword>
<keyword evidence="4" id="KW-0597">Phosphoprotein</keyword>
<keyword evidence="6" id="KW-0808">Transferase</keyword>
<evidence type="ECO:0000256" key="16">
    <source>
        <dbReference type="ARBA" id="ARBA00047899"/>
    </source>
</evidence>
<evidence type="ECO:0000256" key="14">
    <source>
        <dbReference type="ARBA" id="ARBA00023136"/>
    </source>
</evidence>
<evidence type="ECO:0000256" key="2">
    <source>
        <dbReference type="ARBA" id="ARBA00012513"/>
    </source>
</evidence>
<evidence type="ECO:0000256" key="4">
    <source>
        <dbReference type="ARBA" id="ARBA00022553"/>
    </source>
</evidence>
<keyword evidence="15" id="KW-0675">Receptor</keyword>
<dbReference type="EnsemblPlants" id="QL05p017899:mrna">
    <property type="protein sequence ID" value="QL05p017899:mrna"/>
    <property type="gene ID" value="QL05p017899"/>
</dbReference>
<dbReference type="EC" id="2.7.11.1" evidence="2"/>
<feature type="binding site" evidence="18">
    <location>
        <position position="607"/>
    </location>
    <ligand>
        <name>ATP</name>
        <dbReference type="ChEBI" id="CHEBI:30616"/>
    </ligand>
</feature>
<evidence type="ECO:0000256" key="7">
    <source>
        <dbReference type="ARBA" id="ARBA00022692"/>
    </source>
</evidence>
<evidence type="ECO:0000256" key="9">
    <source>
        <dbReference type="ARBA" id="ARBA00022737"/>
    </source>
</evidence>
<feature type="signal peptide" evidence="20">
    <location>
        <begin position="1"/>
        <end position="26"/>
    </location>
</feature>
<comment type="catalytic activity">
    <reaction evidence="17">
        <text>L-seryl-[protein] + ATP = O-phospho-L-seryl-[protein] + ADP + H(+)</text>
        <dbReference type="Rhea" id="RHEA:17989"/>
        <dbReference type="Rhea" id="RHEA-COMP:9863"/>
        <dbReference type="Rhea" id="RHEA-COMP:11604"/>
        <dbReference type="ChEBI" id="CHEBI:15378"/>
        <dbReference type="ChEBI" id="CHEBI:29999"/>
        <dbReference type="ChEBI" id="CHEBI:30616"/>
        <dbReference type="ChEBI" id="CHEBI:83421"/>
        <dbReference type="ChEBI" id="CHEBI:456216"/>
        <dbReference type="EC" id="2.7.11.1"/>
    </reaction>
</comment>
<evidence type="ECO:0000256" key="3">
    <source>
        <dbReference type="ARBA" id="ARBA00022527"/>
    </source>
</evidence>
<dbReference type="GO" id="GO:0005524">
    <property type="term" value="F:ATP binding"/>
    <property type="evidence" value="ECO:0007669"/>
    <property type="project" value="UniProtKB-UniRule"/>
</dbReference>
<keyword evidence="11" id="KW-0418">Kinase</keyword>
<dbReference type="Pfam" id="PF13855">
    <property type="entry name" value="LRR_8"/>
    <property type="match status" value="1"/>
</dbReference>
<keyword evidence="12 18" id="KW-0067">ATP-binding</keyword>
<dbReference type="InterPro" id="IPR032675">
    <property type="entry name" value="LRR_dom_sf"/>
</dbReference>
<evidence type="ECO:0000256" key="12">
    <source>
        <dbReference type="ARBA" id="ARBA00022840"/>
    </source>
</evidence>
<keyword evidence="5" id="KW-0433">Leucine-rich repeat</keyword>
<reference evidence="22" key="2">
    <citation type="submission" date="2021-01" db="UniProtKB">
        <authorList>
            <consortium name="EnsemblPlants"/>
        </authorList>
    </citation>
    <scope>IDENTIFICATION</scope>
</reference>
<dbReference type="PROSITE" id="PS50011">
    <property type="entry name" value="PROTEIN_KINASE_DOM"/>
    <property type="match status" value="1"/>
</dbReference>
<dbReference type="Gene3D" id="1.10.510.10">
    <property type="entry name" value="Transferase(Phosphotransferase) domain 1"/>
    <property type="match status" value="1"/>
</dbReference>
<dbReference type="SMART" id="SM00220">
    <property type="entry name" value="S_TKc"/>
    <property type="match status" value="1"/>
</dbReference>
<evidence type="ECO:0000256" key="17">
    <source>
        <dbReference type="ARBA" id="ARBA00048679"/>
    </source>
</evidence>
<dbReference type="EMBL" id="LRBV02000005">
    <property type="status" value="NOT_ANNOTATED_CDS"/>
    <property type="molecule type" value="Genomic_DNA"/>
</dbReference>
<organism evidence="22 23">
    <name type="scientific">Quercus lobata</name>
    <name type="common">Valley oak</name>
    <dbReference type="NCBI Taxonomy" id="97700"/>
    <lineage>
        <taxon>Eukaryota</taxon>
        <taxon>Viridiplantae</taxon>
        <taxon>Streptophyta</taxon>
        <taxon>Embryophyta</taxon>
        <taxon>Tracheophyta</taxon>
        <taxon>Spermatophyta</taxon>
        <taxon>Magnoliopsida</taxon>
        <taxon>eudicotyledons</taxon>
        <taxon>Gunneridae</taxon>
        <taxon>Pentapetalae</taxon>
        <taxon>rosids</taxon>
        <taxon>fabids</taxon>
        <taxon>Fagales</taxon>
        <taxon>Fagaceae</taxon>
        <taxon>Quercus</taxon>
    </lineage>
</organism>
<dbReference type="SUPFAM" id="SSF56112">
    <property type="entry name" value="Protein kinase-like (PK-like)"/>
    <property type="match status" value="1"/>
</dbReference>
<evidence type="ECO:0000256" key="10">
    <source>
        <dbReference type="ARBA" id="ARBA00022741"/>
    </source>
</evidence>
<sequence>MVMMGSFKHFILAFLVGFALIHLIDAQDQTGFISIACGSPDNSSFSEPTTGINYISDAAFIDTGISQQISAVYKDGYQHQVWNLRSFPQGIRNCYNISIVQGTKYLIRGTFVYGNYDGLSKLPQFDIHLGVNMWDTINITDMSLDFSTELIHVPYQNYLQICLVNTGFGVPFISAIELRPLSNKTYLSNSGSLALFARLDVGSVTGKTYRYPTDLYDRVWTPLNYNSSTTLSTSLLIDSQSNNYYQPPSIVMSTASTPINVSAPLELNWNSQNATSSQYYVYMHFAEVVNLKANQSRSFNVTVNGKFFYGPIVPQYLYTSTVYSTSILAIAQNYDLLISKTKSSTLPPILNALEIYSIRDLSKPGTNQQDVDAITKIKLAYGIQRNWEGDPCLPQAYSWAGLNCSYDSINPPRITSLNLSSSGLTGVVSVFISNLIMLQYLDISNNNLTGSVPDFLSQLQYLRVLNLEKNQLTGTIPADLIQRSKNGSLLLSVDENLNVCGFGSCKKKNNIAVPIGASVGVLLILSLIVVAVLWGLKRRKKDKNKVAIAGTESNIQTTSFQSIESIQRQFTYADLIRITNNFERILGKGGFGQVYHGYVDDTQVAVKVKLLMRVHHRNLTTLVGYCYEGTNMGLVYEYMANGDLDAHLSGKNNNILSWEARLNIAMDAAQGLEYLHHGCKPPIIHRDVKTTNILLNENFHAKIGDFGLSKIFPTDGGTHVSTFSVAGTPGYLDPEYSTSYRLTEKSDVYSFGVVLLEIVTSQRVIERSRENTHISQWVRIMVDKGDIQNIVDPRLHGNFNVNSAWKVVEIAMACVSSTSIERPTMSEVVIKLKECLTSELAQRKGESNYSVEMVNMNMITELNPSTRKLVQK</sequence>
<dbReference type="InterPro" id="IPR008271">
    <property type="entry name" value="Ser/Thr_kinase_AS"/>
</dbReference>
<name>A0A7N2LLM9_QUELO</name>
<dbReference type="InterPro" id="IPR024788">
    <property type="entry name" value="Malectin-like_Carb-bd_dom"/>
</dbReference>
<dbReference type="InParanoid" id="A0A7N2LLM9"/>
<dbReference type="InterPro" id="IPR001611">
    <property type="entry name" value="Leu-rich_rpt"/>
</dbReference>
<dbReference type="InterPro" id="IPR011009">
    <property type="entry name" value="Kinase-like_dom_sf"/>
</dbReference>
<dbReference type="GO" id="GO:0004674">
    <property type="term" value="F:protein serine/threonine kinase activity"/>
    <property type="evidence" value="ECO:0007669"/>
    <property type="project" value="UniProtKB-KW"/>
</dbReference>
<dbReference type="GO" id="GO:0016020">
    <property type="term" value="C:membrane"/>
    <property type="evidence" value="ECO:0007669"/>
    <property type="project" value="UniProtKB-SubCell"/>
</dbReference>
<dbReference type="PANTHER" id="PTHR45631">
    <property type="entry name" value="OS07G0107800 PROTEIN-RELATED"/>
    <property type="match status" value="1"/>
</dbReference>
<dbReference type="PROSITE" id="PS00108">
    <property type="entry name" value="PROTEIN_KINASE_ST"/>
    <property type="match status" value="1"/>
</dbReference>
<dbReference type="OMA" id="HINGELW"/>
<keyword evidence="7 19" id="KW-0812">Transmembrane</keyword>
<dbReference type="FunFam" id="3.80.10.10:FF:000129">
    <property type="entry name" value="Leucine-rich repeat receptor-like kinase"/>
    <property type="match status" value="1"/>
</dbReference>
<evidence type="ECO:0000256" key="5">
    <source>
        <dbReference type="ARBA" id="ARBA00022614"/>
    </source>
</evidence>
<dbReference type="InterPro" id="IPR000719">
    <property type="entry name" value="Prot_kinase_dom"/>
</dbReference>
<dbReference type="FunFam" id="1.10.510.10:FF:000146">
    <property type="entry name" value="LRR receptor-like serine/threonine-protein kinase IOS1"/>
    <property type="match status" value="1"/>
</dbReference>
<evidence type="ECO:0000256" key="1">
    <source>
        <dbReference type="ARBA" id="ARBA00004167"/>
    </source>
</evidence>
<dbReference type="CDD" id="cd14066">
    <property type="entry name" value="STKc_IRAK"/>
    <property type="match status" value="1"/>
</dbReference>
<dbReference type="Pfam" id="PF12819">
    <property type="entry name" value="Malectin_like"/>
    <property type="match status" value="1"/>
</dbReference>
<dbReference type="InterPro" id="IPR001245">
    <property type="entry name" value="Ser-Thr/Tyr_kinase_cat_dom"/>
</dbReference>
<dbReference type="FunCoup" id="A0A7N2LLM9">
    <property type="interactions" value="183"/>
</dbReference>
<evidence type="ECO:0000256" key="19">
    <source>
        <dbReference type="SAM" id="Phobius"/>
    </source>
</evidence>
<dbReference type="PROSITE" id="PS00107">
    <property type="entry name" value="PROTEIN_KINASE_ATP"/>
    <property type="match status" value="1"/>
</dbReference>
<evidence type="ECO:0000256" key="13">
    <source>
        <dbReference type="ARBA" id="ARBA00022989"/>
    </source>
</evidence>
<evidence type="ECO:0000256" key="6">
    <source>
        <dbReference type="ARBA" id="ARBA00022679"/>
    </source>
</evidence>
<comment type="catalytic activity">
    <reaction evidence="16">
        <text>L-threonyl-[protein] + ATP = O-phospho-L-threonyl-[protein] + ADP + H(+)</text>
        <dbReference type="Rhea" id="RHEA:46608"/>
        <dbReference type="Rhea" id="RHEA-COMP:11060"/>
        <dbReference type="Rhea" id="RHEA-COMP:11605"/>
        <dbReference type="ChEBI" id="CHEBI:15378"/>
        <dbReference type="ChEBI" id="CHEBI:30013"/>
        <dbReference type="ChEBI" id="CHEBI:30616"/>
        <dbReference type="ChEBI" id="CHEBI:61977"/>
        <dbReference type="ChEBI" id="CHEBI:456216"/>
        <dbReference type="EC" id="2.7.11.1"/>
    </reaction>
</comment>
<keyword evidence="13 19" id="KW-1133">Transmembrane helix</keyword>
<dbReference type="Gene3D" id="3.80.10.10">
    <property type="entry name" value="Ribonuclease Inhibitor"/>
    <property type="match status" value="1"/>
</dbReference>
<keyword evidence="3" id="KW-0723">Serine/threonine-protein kinase</keyword>
<feature type="domain" description="Protein kinase" evidence="21">
    <location>
        <begin position="580"/>
        <end position="836"/>
    </location>
</feature>
<evidence type="ECO:0000256" key="8">
    <source>
        <dbReference type="ARBA" id="ARBA00022729"/>
    </source>
</evidence>
<dbReference type="InterPro" id="IPR017441">
    <property type="entry name" value="Protein_kinase_ATP_BS"/>
</dbReference>
<dbReference type="Gramene" id="QL05p017899:mrna">
    <property type="protein sequence ID" value="QL05p017899:mrna"/>
    <property type="gene ID" value="QL05p017899"/>
</dbReference>
<comment type="subcellular location">
    <subcellularLocation>
        <location evidence="1">Membrane</location>
        <topology evidence="1">Single-pass membrane protein</topology>
    </subcellularLocation>
</comment>
<dbReference type="Pfam" id="PF07714">
    <property type="entry name" value="PK_Tyr_Ser-Thr"/>
    <property type="match status" value="1"/>
</dbReference>
<reference evidence="22 23" key="1">
    <citation type="journal article" date="2016" name="G3 (Bethesda)">
        <title>First Draft Assembly and Annotation of the Genome of a California Endemic Oak Quercus lobata Nee (Fagaceae).</title>
        <authorList>
            <person name="Sork V.L."/>
            <person name="Fitz-Gibbon S.T."/>
            <person name="Puiu D."/>
            <person name="Crepeau M."/>
            <person name="Gugger P.F."/>
            <person name="Sherman R."/>
            <person name="Stevens K."/>
            <person name="Langley C.H."/>
            <person name="Pellegrini M."/>
            <person name="Salzberg S.L."/>
        </authorList>
    </citation>
    <scope>NUCLEOTIDE SEQUENCE [LARGE SCALE GENOMIC DNA]</scope>
    <source>
        <strain evidence="22 23">cv. SW786</strain>
    </source>
</reference>
<dbReference type="PANTHER" id="PTHR45631:SF202">
    <property type="entry name" value="SENESCENCE-INDUCED RECEPTOR-LIKE SERINE_THREONINE-PROTEIN KINASE"/>
    <property type="match status" value="1"/>
</dbReference>
<evidence type="ECO:0000313" key="22">
    <source>
        <dbReference type="EnsemblPlants" id="QL05p017899:mrna"/>
    </source>
</evidence>
<keyword evidence="23" id="KW-1185">Reference proteome</keyword>
<protein>
    <recommendedName>
        <fullName evidence="2">non-specific serine/threonine protein kinase</fullName>
        <ecNumber evidence="2">2.7.11.1</ecNumber>
    </recommendedName>
</protein>
<evidence type="ECO:0000256" key="15">
    <source>
        <dbReference type="ARBA" id="ARBA00023170"/>
    </source>
</evidence>
<feature type="transmembrane region" description="Helical" evidence="19">
    <location>
        <begin position="511"/>
        <end position="536"/>
    </location>
</feature>
<keyword evidence="9" id="KW-0677">Repeat</keyword>
<dbReference type="AlphaFoldDB" id="A0A7N2LLM9"/>
<dbReference type="Proteomes" id="UP000594261">
    <property type="component" value="Chromosome 5"/>
</dbReference>
<keyword evidence="14 19" id="KW-0472">Membrane</keyword>
<keyword evidence="8 20" id="KW-0732">Signal</keyword>
<dbReference type="Gene3D" id="2.60.120.430">
    <property type="entry name" value="Galactose-binding lectin"/>
    <property type="match status" value="1"/>
</dbReference>
<evidence type="ECO:0000256" key="11">
    <source>
        <dbReference type="ARBA" id="ARBA00022777"/>
    </source>
</evidence>
<accession>A0A7N2LLM9</accession>
<feature type="chain" id="PRO_5029596368" description="non-specific serine/threonine protein kinase" evidence="20">
    <location>
        <begin position="27"/>
        <end position="872"/>
    </location>
</feature>
<evidence type="ECO:0000259" key="21">
    <source>
        <dbReference type="PROSITE" id="PS50011"/>
    </source>
</evidence>